<sequence length="220" mass="23717">MTALAAAAALAGCGSDRTPFEDTVARVRAGLSGGPAAAPAPALTRARANALRFALISARPDGAPAPAYLAAAADNGGHVTYVSANRRSVTLRGGLVTRVRGLAEPLEGVVAQDDDPLVRPTPPERWPVHYDRVFKRRDALLRIRSEAWRCAPRIVGPAQVEILELTFSLVEVAETCHDAGRSFENRHWVDPRTGFAWKTRQRLGPQAGWIDIEIIRPYGG</sequence>
<dbReference type="Proteomes" id="UP000184066">
    <property type="component" value="Unassembled WGS sequence"/>
</dbReference>
<dbReference type="RefSeq" id="WP_072747163.1">
    <property type="nucleotide sequence ID" value="NZ_FOHL01000004.1"/>
</dbReference>
<dbReference type="STRING" id="1189325.SAMN04488119_104212"/>
<organism evidence="1 2">
    <name type="scientific">Oceanicella actignis</name>
    <dbReference type="NCBI Taxonomy" id="1189325"/>
    <lineage>
        <taxon>Bacteria</taxon>
        <taxon>Pseudomonadati</taxon>
        <taxon>Pseudomonadota</taxon>
        <taxon>Alphaproteobacteria</taxon>
        <taxon>Rhodobacterales</taxon>
        <taxon>Paracoccaceae</taxon>
        <taxon>Oceanicella</taxon>
    </lineage>
</organism>
<dbReference type="Gene3D" id="2.40.360.10">
    <property type="entry name" value="YmcC-like"/>
    <property type="match status" value="1"/>
</dbReference>
<dbReference type="SUPFAM" id="SSF159270">
    <property type="entry name" value="YmcC-like"/>
    <property type="match status" value="1"/>
</dbReference>
<dbReference type="Pfam" id="PF11102">
    <property type="entry name" value="YjbF"/>
    <property type="match status" value="1"/>
</dbReference>
<keyword evidence="2" id="KW-1185">Reference proteome</keyword>
<reference evidence="1 2" key="1">
    <citation type="submission" date="2016-12" db="EMBL/GenBank/DDBJ databases">
        <authorList>
            <person name="Song W.-J."/>
            <person name="Kurnit D.M."/>
        </authorList>
    </citation>
    <scope>NUCLEOTIDE SEQUENCE [LARGE SCALE GENOMIC DNA]</scope>
    <source>
        <strain evidence="1 2">CGMCC 1.10808</strain>
    </source>
</reference>
<evidence type="ECO:0000313" key="1">
    <source>
        <dbReference type="EMBL" id="SHN66119.1"/>
    </source>
</evidence>
<dbReference type="AlphaFoldDB" id="A0A1M7T5X6"/>
<evidence type="ECO:0000313" key="2">
    <source>
        <dbReference type="Proteomes" id="UP000184066"/>
    </source>
</evidence>
<gene>
    <name evidence="1" type="ORF">SAMN05216200_104212</name>
</gene>
<name>A0A1M7T5X6_9RHOB</name>
<dbReference type="InterPro" id="IPR023373">
    <property type="entry name" value="YmcC_sf"/>
</dbReference>
<dbReference type="InterPro" id="IPR021308">
    <property type="entry name" value="GfcB"/>
</dbReference>
<proteinExistence type="predicted"/>
<protein>
    <submittedName>
        <fullName evidence="1">Group 4 capsule polysaccharide lipoprotein gfcB, YjbF</fullName>
    </submittedName>
</protein>
<dbReference type="EMBL" id="FRDL01000004">
    <property type="protein sequence ID" value="SHN66119.1"/>
    <property type="molecule type" value="Genomic_DNA"/>
</dbReference>
<keyword evidence="1" id="KW-0449">Lipoprotein</keyword>
<accession>A0A1M7T5X6</accession>